<dbReference type="SUPFAM" id="SSF46785">
    <property type="entry name" value="Winged helix' DNA-binding domain"/>
    <property type="match status" value="1"/>
</dbReference>
<feature type="domain" description="DEP" evidence="4">
    <location>
        <begin position="294"/>
        <end position="352"/>
    </location>
</feature>
<sequence length="606" mass="68127">MDPSLSQQYTSMMRFTMDGRPYIKDVHDLFGALILQITFVTHRYLFRSYTNCFSTDDCIQALGSLKFTHSVRAPDPKEPTRTIRTVTTTTFNMARDMARALSQQFVWAGLMENAVDATVRSFRDRGGLWQLTAKGLCVLQDFCVRTEADTAPLREKFSHIDAVQLLQLDRTEDDDQVVLSKNNVAAIFRIMMESLPLDGEQNNAKENKNGKPAPKVERSGSISSTMSNNSNNSNNSAFSGTSAPFTMIVKQTAEAARMQLLDNRLLANALGSTSSKRPPQPAPGSNGRFIRALFTTQLCCDWLMANCTVVNRDEAEMIAAEFMKNSWIQFQDSSSQKSGLEYSKSIWLILTAKGKQLVVDAHQFQLSQSRRPSTATTSSEDEKSSSRQQQHQHTLSVSSRPNSMLDSPPPTPSTVSSHTTQSDGTSARLKLILDDAQLRSLFKDFLRANFCEENLDFYIDYSTLRRKCRAQSPALPSQNQKDLLEDAYSIYTTYLAPRAPSELNVNHGLRQEMTRLVDSMVSTSYESNRRVVIATHSVSQSLRMMLKWLDRVDDHICRLMASDSVPKFTRTPKYRKIMAKREQSKGEDCFFAGEAPPSPPLQSVHV</sequence>
<dbReference type="SUPFAM" id="SSF48097">
    <property type="entry name" value="Regulator of G-protein signaling, RGS"/>
    <property type="match status" value="1"/>
</dbReference>
<dbReference type="PANTHER" id="PTHR10845">
    <property type="entry name" value="REGULATOR OF G PROTEIN SIGNALING"/>
    <property type="match status" value="1"/>
</dbReference>
<evidence type="ECO:0000259" key="3">
    <source>
        <dbReference type="PROSITE" id="PS50132"/>
    </source>
</evidence>
<protein>
    <submittedName>
        <fullName evidence="5">Regulator of G protein signaling domain-domain-containing protein</fullName>
    </submittedName>
</protein>
<organism evidence="5 6">
    <name type="scientific">Syncephalastrum racemosum</name>
    <name type="common">Filamentous fungus</name>
    <dbReference type="NCBI Taxonomy" id="13706"/>
    <lineage>
        <taxon>Eukaryota</taxon>
        <taxon>Fungi</taxon>
        <taxon>Fungi incertae sedis</taxon>
        <taxon>Mucoromycota</taxon>
        <taxon>Mucoromycotina</taxon>
        <taxon>Mucoromycetes</taxon>
        <taxon>Mucorales</taxon>
        <taxon>Syncephalastraceae</taxon>
        <taxon>Syncephalastrum</taxon>
    </lineage>
</organism>
<proteinExistence type="predicted"/>
<dbReference type="OrthoDB" id="196547at2759"/>
<feature type="compositionally biased region" description="Polar residues" evidence="2">
    <location>
        <begin position="386"/>
        <end position="405"/>
    </location>
</feature>
<dbReference type="InterPro" id="IPR036388">
    <property type="entry name" value="WH-like_DNA-bd_sf"/>
</dbReference>
<dbReference type="InterPro" id="IPR016137">
    <property type="entry name" value="RGS"/>
</dbReference>
<name>A0A1X2H9T9_SYNRA</name>
<evidence type="ECO:0000313" key="6">
    <source>
        <dbReference type="Proteomes" id="UP000242180"/>
    </source>
</evidence>
<dbReference type="GO" id="GO:0009968">
    <property type="term" value="P:negative regulation of signal transduction"/>
    <property type="evidence" value="ECO:0007669"/>
    <property type="project" value="UniProtKB-KW"/>
</dbReference>
<dbReference type="SMART" id="SM00315">
    <property type="entry name" value="RGS"/>
    <property type="match status" value="1"/>
</dbReference>
<dbReference type="Gene3D" id="1.10.167.10">
    <property type="entry name" value="Regulator of G-protein Signalling 4, domain 2"/>
    <property type="match status" value="1"/>
</dbReference>
<dbReference type="Gene3D" id="1.10.10.10">
    <property type="entry name" value="Winged helix-like DNA-binding domain superfamily/Winged helix DNA-binding domain"/>
    <property type="match status" value="2"/>
</dbReference>
<dbReference type="InterPro" id="IPR058855">
    <property type="entry name" value="RGS1/SST2-like_Fungal-DR"/>
</dbReference>
<dbReference type="Proteomes" id="UP000242180">
    <property type="component" value="Unassembled WGS sequence"/>
</dbReference>
<keyword evidence="1" id="KW-0734">Signal transduction inhibitor</keyword>
<dbReference type="EMBL" id="MCGN01000006">
    <property type="protein sequence ID" value="ORY95412.1"/>
    <property type="molecule type" value="Genomic_DNA"/>
</dbReference>
<evidence type="ECO:0000259" key="4">
    <source>
        <dbReference type="PROSITE" id="PS50186"/>
    </source>
</evidence>
<reference evidence="5 6" key="1">
    <citation type="submission" date="2016-07" db="EMBL/GenBank/DDBJ databases">
        <title>Pervasive Adenine N6-methylation of Active Genes in Fungi.</title>
        <authorList>
            <consortium name="DOE Joint Genome Institute"/>
            <person name="Mondo S.J."/>
            <person name="Dannebaum R.O."/>
            <person name="Kuo R.C."/>
            <person name="Labutti K."/>
            <person name="Haridas S."/>
            <person name="Kuo A."/>
            <person name="Salamov A."/>
            <person name="Ahrendt S.R."/>
            <person name="Lipzen A."/>
            <person name="Sullivan W."/>
            <person name="Andreopoulos W.B."/>
            <person name="Clum A."/>
            <person name="Lindquist E."/>
            <person name="Daum C."/>
            <person name="Ramamoorthy G.K."/>
            <person name="Gryganskyi A."/>
            <person name="Culley D."/>
            <person name="Magnuson J.K."/>
            <person name="James T.Y."/>
            <person name="O'Malley M.A."/>
            <person name="Stajich J.E."/>
            <person name="Spatafora J.W."/>
            <person name="Visel A."/>
            <person name="Grigoriev I.V."/>
        </authorList>
    </citation>
    <scope>NUCLEOTIDE SEQUENCE [LARGE SCALE GENOMIC DNA]</scope>
    <source>
        <strain evidence="5 6">NRRL 2496</strain>
    </source>
</reference>
<dbReference type="OMA" id="QFLWTRL"/>
<dbReference type="PANTHER" id="PTHR10845:SF192">
    <property type="entry name" value="DOUBLE HIT, ISOFORM B"/>
    <property type="match status" value="1"/>
</dbReference>
<dbReference type="FunCoup" id="A0A1X2H9T9">
    <property type="interactions" value="20"/>
</dbReference>
<dbReference type="InterPro" id="IPR044926">
    <property type="entry name" value="RGS_subdomain_2"/>
</dbReference>
<dbReference type="CDD" id="cd04371">
    <property type="entry name" value="DEP"/>
    <property type="match status" value="1"/>
</dbReference>
<dbReference type="InterPro" id="IPR036305">
    <property type="entry name" value="RGS_sf"/>
</dbReference>
<evidence type="ECO:0000313" key="5">
    <source>
        <dbReference type="EMBL" id="ORY95412.1"/>
    </source>
</evidence>
<keyword evidence="6" id="KW-1185">Reference proteome</keyword>
<feature type="region of interest" description="Disordered" evidence="2">
    <location>
        <begin position="199"/>
        <end position="237"/>
    </location>
</feature>
<dbReference type="STRING" id="13706.A0A1X2H9T9"/>
<dbReference type="PROSITE" id="PS50186">
    <property type="entry name" value="DEP"/>
    <property type="match status" value="1"/>
</dbReference>
<dbReference type="SMART" id="SM00049">
    <property type="entry name" value="DEP"/>
    <property type="match status" value="1"/>
</dbReference>
<dbReference type="Pfam" id="PF25889">
    <property type="entry name" value="WHD_Fungal_DR"/>
    <property type="match status" value="1"/>
</dbReference>
<dbReference type="GO" id="GO:0035556">
    <property type="term" value="P:intracellular signal transduction"/>
    <property type="evidence" value="ECO:0007669"/>
    <property type="project" value="InterPro"/>
</dbReference>
<feature type="compositionally biased region" description="Basic and acidic residues" evidence="2">
    <location>
        <begin position="203"/>
        <end position="218"/>
    </location>
</feature>
<dbReference type="InterPro" id="IPR036390">
    <property type="entry name" value="WH_DNA-bd_sf"/>
</dbReference>
<dbReference type="AlphaFoldDB" id="A0A1X2H9T9"/>
<feature type="domain" description="RGS" evidence="3">
    <location>
        <begin position="428"/>
        <end position="578"/>
    </location>
</feature>
<accession>A0A1X2H9T9</accession>
<feature type="region of interest" description="Disordered" evidence="2">
    <location>
        <begin position="368"/>
        <end position="424"/>
    </location>
</feature>
<dbReference type="PROSITE" id="PS50132">
    <property type="entry name" value="RGS"/>
    <property type="match status" value="1"/>
</dbReference>
<dbReference type="Pfam" id="PF00615">
    <property type="entry name" value="RGS"/>
    <property type="match status" value="1"/>
</dbReference>
<dbReference type="InParanoid" id="A0A1X2H9T9"/>
<feature type="compositionally biased region" description="Polar residues" evidence="2">
    <location>
        <begin position="368"/>
        <end position="378"/>
    </location>
</feature>
<feature type="compositionally biased region" description="Low complexity" evidence="2">
    <location>
        <begin position="219"/>
        <end position="237"/>
    </location>
</feature>
<comment type="caution">
    <text evidence="5">The sequence shown here is derived from an EMBL/GenBank/DDBJ whole genome shotgun (WGS) entry which is preliminary data.</text>
</comment>
<dbReference type="InterPro" id="IPR000591">
    <property type="entry name" value="DEP_dom"/>
</dbReference>
<evidence type="ECO:0000256" key="1">
    <source>
        <dbReference type="ARBA" id="ARBA00022700"/>
    </source>
</evidence>
<gene>
    <name evidence="5" type="ORF">BCR43DRAFT_557577</name>
</gene>
<evidence type="ECO:0000256" key="2">
    <source>
        <dbReference type="SAM" id="MobiDB-lite"/>
    </source>
</evidence>